<dbReference type="PANTHER" id="PTHR41283:SF1">
    <property type="entry name" value="AMINOGLYCOSIDE PHOSPHOTRANSFERASE DOMAIN-CONTAINING PROTEIN"/>
    <property type="match status" value="1"/>
</dbReference>
<dbReference type="InterPro" id="IPR002575">
    <property type="entry name" value="Aminoglycoside_PTrfase"/>
</dbReference>
<dbReference type="Proteomes" id="UP000216475">
    <property type="component" value="Unassembled WGS sequence"/>
</dbReference>
<evidence type="ECO:0000313" key="3">
    <source>
        <dbReference type="Proteomes" id="UP000216475"/>
    </source>
</evidence>
<sequence>MDKYLMESILHLSNTKEIVELKKGYSYDQKYVIDQKYLLRIFPIEEAARRADEFLFLNKLHELSKYVPKGLEFGGIEDEAYMVLSFLPGVDAEEGLSRLTEEEQYAAGVSAGSELSNL</sequence>
<organism evidence="2 3">
    <name type="scientific">Terribacillus saccharophilus</name>
    <dbReference type="NCBI Taxonomy" id="361277"/>
    <lineage>
        <taxon>Bacteria</taxon>
        <taxon>Bacillati</taxon>
        <taxon>Bacillota</taxon>
        <taxon>Bacilli</taxon>
        <taxon>Bacillales</taxon>
        <taxon>Bacillaceae</taxon>
        <taxon>Terribacillus</taxon>
    </lineage>
</organism>
<dbReference type="Pfam" id="PF01636">
    <property type="entry name" value="APH"/>
    <property type="match status" value="1"/>
</dbReference>
<name>A0A268H9K5_9BACI</name>
<feature type="domain" description="Aminoglycoside phosphotransferase" evidence="1">
    <location>
        <begin position="18"/>
        <end position="116"/>
    </location>
</feature>
<dbReference type="InterPro" id="IPR011009">
    <property type="entry name" value="Kinase-like_dom_sf"/>
</dbReference>
<reference evidence="2 3" key="1">
    <citation type="submission" date="2017-07" db="EMBL/GenBank/DDBJ databases">
        <title>Isolation and whole genome analysis of endospore-forming bacteria from heroin.</title>
        <authorList>
            <person name="Kalinowski J."/>
            <person name="Ahrens B."/>
            <person name="Al-Dilaimi A."/>
            <person name="Winkler A."/>
            <person name="Wibberg D."/>
            <person name="Schleenbecker U."/>
            <person name="Ruckert C."/>
            <person name="Wolfel R."/>
            <person name="Grass G."/>
        </authorList>
    </citation>
    <scope>NUCLEOTIDE SEQUENCE [LARGE SCALE GENOMIC DNA]</scope>
    <source>
        <strain evidence="2 3">7509</strain>
    </source>
</reference>
<protein>
    <recommendedName>
        <fullName evidence="1">Aminoglycoside phosphotransferase domain-containing protein</fullName>
    </recommendedName>
</protein>
<dbReference type="AlphaFoldDB" id="A0A268H9K5"/>
<proteinExistence type="predicted"/>
<gene>
    <name evidence="2" type="ORF">CHI12_15770</name>
</gene>
<evidence type="ECO:0000313" key="2">
    <source>
        <dbReference type="EMBL" id="PAE06555.1"/>
    </source>
</evidence>
<accession>A0A268H9K5</accession>
<dbReference type="SUPFAM" id="SSF56112">
    <property type="entry name" value="Protein kinase-like (PK-like)"/>
    <property type="match status" value="1"/>
</dbReference>
<dbReference type="PANTHER" id="PTHR41283">
    <property type="entry name" value="AMINOGLYCOSIDE PHOSPHOTRANSFERASE"/>
    <property type="match status" value="1"/>
</dbReference>
<dbReference type="EMBL" id="NPBH01000074">
    <property type="protein sequence ID" value="PAE06555.1"/>
    <property type="molecule type" value="Genomic_DNA"/>
</dbReference>
<dbReference type="RefSeq" id="WP_095272526.1">
    <property type="nucleotide sequence ID" value="NZ_NPBH01000074.1"/>
</dbReference>
<comment type="caution">
    <text evidence="2">The sequence shown here is derived from an EMBL/GenBank/DDBJ whole genome shotgun (WGS) entry which is preliminary data.</text>
</comment>
<evidence type="ECO:0000259" key="1">
    <source>
        <dbReference type="Pfam" id="PF01636"/>
    </source>
</evidence>